<feature type="region of interest" description="Disordered" evidence="1">
    <location>
        <begin position="1"/>
        <end position="20"/>
    </location>
</feature>
<dbReference type="Gene3D" id="1.20.1280.50">
    <property type="match status" value="1"/>
</dbReference>
<dbReference type="SUPFAM" id="SSF81383">
    <property type="entry name" value="F-box domain"/>
    <property type="match status" value="1"/>
</dbReference>
<dbReference type="Pfam" id="PF00646">
    <property type="entry name" value="F-box"/>
    <property type="match status" value="1"/>
</dbReference>
<feature type="domain" description="F-box" evidence="2">
    <location>
        <begin position="31"/>
        <end position="66"/>
    </location>
</feature>
<accession>A0A6U2AUT3</accession>
<evidence type="ECO:0000313" key="3">
    <source>
        <dbReference type="EMBL" id="CAD8955114.1"/>
    </source>
</evidence>
<proteinExistence type="predicted"/>
<dbReference type="EMBL" id="HBFX01016010">
    <property type="protein sequence ID" value="CAD8955114.1"/>
    <property type="molecule type" value="Transcribed_RNA"/>
</dbReference>
<protein>
    <recommendedName>
        <fullName evidence="2">F-box domain-containing protein</fullName>
    </recommendedName>
</protein>
<dbReference type="InterPro" id="IPR036047">
    <property type="entry name" value="F-box-like_dom_sf"/>
</dbReference>
<dbReference type="InterPro" id="IPR001810">
    <property type="entry name" value="F-box_dom"/>
</dbReference>
<gene>
    <name evidence="3" type="ORF">HAND00432_LOCUS9652</name>
</gene>
<sequence>MPVIRPDVTDEEEEEEVAAGRQAVGVSVNADSLRHVVTFLPAHGLAVLSSVSRETRRLCDGEELWRVLLKRDFGCLFPSDGLTCKATYCKAFTEWVLWRDGKPDYVEFRGNHEPGVWSKVSAGGKTVELLCQF</sequence>
<evidence type="ECO:0000256" key="1">
    <source>
        <dbReference type="SAM" id="MobiDB-lite"/>
    </source>
</evidence>
<name>A0A6U2AUT3_HEMAN</name>
<dbReference type="AlphaFoldDB" id="A0A6U2AUT3"/>
<organism evidence="3">
    <name type="scientific">Hemiselmis andersenii</name>
    <name type="common">Cryptophyte alga</name>
    <dbReference type="NCBI Taxonomy" id="464988"/>
    <lineage>
        <taxon>Eukaryota</taxon>
        <taxon>Cryptophyceae</taxon>
        <taxon>Cryptomonadales</taxon>
        <taxon>Hemiselmidaceae</taxon>
        <taxon>Hemiselmis</taxon>
    </lineage>
</organism>
<evidence type="ECO:0000259" key="2">
    <source>
        <dbReference type="Pfam" id="PF00646"/>
    </source>
</evidence>
<reference evidence="3" key="1">
    <citation type="submission" date="2021-01" db="EMBL/GenBank/DDBJ databases">
        <authorList>
            <person name="Corre E."/>
            <person name="Pelletier E."/>
            <person name="Niang G."/>
            <person name="Scheremetjew M."/>
            <person name="Finn R."/>
            <person name="Kale V."/>
            <person name="Holt S."/>
            <person name="Cochrane G."/>
            <person name="Meng A."/>
            <person name="Brown T."/>
            <person name="Cohen L."/>
        </authorList>
    </citation>
    <scope>NUCLEOTIDE SEQUENCE</scope>
    <source>
        <strain evidence="3">CCMP644</strain>
    </source>
</reference>